<sequence length="487" mass="54131">MVNAMHASVILEWHWGTISLAILTLTVSITALLHLLIHHRDHRSAGFWFALIVFSPLIGACLYGLLGINFVRRRGQQYRGNIGPAYHEPLPDFPSFADTDPLQLERDGLLAITLDRISRFHFSESNDVTPLVNGDEAMPAMLEAIRQAQTSIALSSYIFEATHIGAQFVEALTEAHQRGVEVRVMVDDAGTRYSWPPITRVLRKRGVLVRRFMPNRFVLRLLTMNLRNHKKILVVDGFIGFTGGMNIREGNMLARNPAHPVQDLHFKIIGPVVAQMQGVFAEDWQFCAGEILEGPAWFPPIEPAGKTHVLGIVDGPDEDLEVMPVALFAALSAATDRVCVMTPYFLPTVILMAALKLCATRGVKVTIVTPAKNNIPVVSWAARTLYAELLEAGCHIYESPGPFDHSKMLLIDGTWSCIGSTNWDPRSLRLNFEFNLACRCHTLNAQLASIFEAKKQASQEITLDALKDTSTSIRLRNGLARLFIPVL</sequence>
<accession>A0A1T4WXR9</accession>
<dbReference type="NCBIfam" id="TIGR04265">
    <property type="entry name" value="bac_cardiolipin"/>
    <property type="match status" value="1"/>
</dbReference>
<feature type="transmembrane region" description="Helical" evidence="9">
    <location>
        <begin position="13"/>
        <end position="36"/>
    </location>
</feature>
<evidence type="ECO:0000256" key="5">
    <source>
        <dbReference type="ARBA" id="ARBA00022737"/>
    </source>
</evidence>
<organism evidence="11 12">
    <name type="scientific">Prosthecobacter debontii</name>
    <dbReference type="NCBI Taxonomy" id="48467"/>
    <lineage>
        <taxon>Bacteria</taxon>
        <taxon>Pseudomonadati</taxon>
        <taxon>Verrucomicrobiota</taxon>
        <taxon>Verrucomicrobiia</taxon>
        <taxon>Verrucomicrobiales</taxon>
        <taxon>Verrucomicrobiaceae</taxon>
        <taxon>Prosthecobacter</taxon>
    </lineage>
</organism>
<evidence type="ECO:0000256" key="4">
    <source>
        <dbReference type="ARBA" id="ARBA00022692"/>
    </source>
</evidence>
<dbReference type="GO" id="GO:0032049">
    <property type="term" value="P:cardiolipin biosynthetic process"/>
    <property type="evidence" value="ECO:0007669"/>
    <property type="project" value="UniProtKB-UniRule"/>
</dbReference>
<feature type="domain" description="PLD phosphodiesterase" evidence="10">
    <location>
        <begin position="400"/>
        <end position="427"/>
    </location>
</feature>
<dbReference type="SMART" id="SM00155">
    <property type="entry name" value="PLDc"/>
    <property type="match status" value="2"/>
</dbReference>
<evidence type="ECO:0000256" key="1">
    <source>
        <dbReference type="ARBA" id="ARBA00004236"/>
    </source>
</evidence>
<name>A0A1T4WXR9_9BACT</name>
<dbReference type="PANTHER" id="PTHR21248">
    <property type="entry name" value="CARDIOLIPIN SYNTHASE"/>
    <property type="match status" value="1"/>
</dbReference>
<dbReference type="SUPFAM" id="SSF56024">
    <property type="entry name" value="Phospholipase D/nuclease"/>
    <property type="match status" value="2"/>
</dbReference>
<evidence type="ECO:0000313" key="12">
    <source>
        <dbReference type="Proteomes" id="UP000190774"/>
    </source>
</evidence>
<evidence type="ECO:0000256" key="9">
    <source>
        <dbReference type="SAM" id="Phobius"/>
    </source>
</evidence>
<dbReference type="Pfam" id="PF13091">
    <property type="entry name" value="PLDc_2"/>
    <property type="match status" value="2"/>
</dbReference>
<protein>
    <recommendedName>
        <fullName evidence="8">Cardiolipin synthase</fullName>
        <ecNumber evidence="8">2.7.8.-</ecNumber>
    </recommendedName>
</protein>
<feature type="transmembrane region" description="Helical" evidence="9">
    <location>
        <begin position="48"/>
        <end position="71"/>
    </location>
</feature>
<keyword evidence="4 9" id="KW-0812">Transmembrane</keyword>
<proteinExistence type="predicted"/>
<keyword evidence="2" id="KW-1003">Cell membrane</keyword>
<dbReference type="Gene3D" id="3.30.870.10">
    <property type="entry name" value="Endonuclease Chain A"/>
    <property type="match status" value="2"/>
</dbReference>
<dbReference type="EC" id="2.7.8.-" evidence="8"/>
<dbReference type="Proteomes" id="UP000190774">
    <property type="component" value="Unassembled WGS sequence"/>
</dbReference>
<dbReference type="CDD" id="cd09157">
    <property type="entry name" value="PLDc_CLS_unchar2_1"/>
    <property type="match status" value="1"/>
</dbReference>
<evidence type="ECO:0000256" key="2">
    <source>
        <dbReference type="ARBA" id="ARBA00022475"/>
    </source>
</evidence>
<evidence type="ECO:0000259" key="10">
    <source>
        <dbReference type="PROSITE" id="PS50035"/>
    </source>
</evidence>
<reference evidence="12" key="1">
    <citation type="submission" date="2017-02" db="EMBL/GenBank/DDBJ databases">
        <authorList>
            <person name="Varghese N."/>
            <person name="Submissions S."/>
        </authorList>
    </citation>
    <scope>NUCLEOTIDE SEQUENCE [LARGE SCALE GENOMIC DNA]</scope>
    <source>
        <strain evidence="12">ATCC 700200</strain>
    </source>
</reference>
<evidence type="ECO:0000256" key="7">
    <source>
        <dbReference type="ARBA" id="ARBA00023136"/>
    </source>
</evidence>
<dbReference type="AlphaFoldDB" id="A0A1T4WXR9"/>
<gene>
    <name evidence="11" type="ORF">SAMN02745166_00839</name>
</gene>
<dbReference type="InterPro" id="IPR022924">
    <property type="entry name" value="Cardiolipin_synthase"/>
</dbReference>
<dbReference type="PROSITE" id="PS50035">
    <property type="entry name" value="PLD"/>
    <property type="match status" value="2"/>
</dbReference>
<dbReference type="STRING" id="48467.SAMN02745166_00839"/>
<feature type="domain" description="PLD phosphodiesterase" evidence="10">
    <location>
        <begin position="224"/>
        <end position="251"/>
    </location>
</feature>
<evidence type="ECO:0000256" key="8">
    <source>
        <dbReference type="NCBIfam" id="TIGR04265"/>
    </source>
</evidence>
<keyword evidence="12" id="KW-1185">Reference proteome</keyword>
<keyword evidence="6 9" id="KW-1133">Transmembrane helix</keyword>
<comment type="subcellular location">
    <subcellularLocation>
        <location evidence="1">Cell membrane</location>
    </subcellularLocation>
</comment>
<keyword evidence="3" id="KW-0808">Transferase</keyword>
<dbReference type="EMBL" id="FUYE01000002">
    <property type="protein sequence ID" value="SKA81947.1"/>
    <property type="molecule type" value="Genomic_DNA"/>
</dbReference>
<dbReference type="GO" id="GO:0005886">
    <property type="term" value="C:plasma membrane"/>
    <property type="evidence" value="ECO:0007669"/>
    <property type="project" value="UniProtKB-SubCell"/>
</dbReference>
<keyword evidence="5" id="KW-0677">Repeat</keyword>
<dbReference type="GO" id="GO:0008808">
    <property type="term" value="F:cardiolipin synthase activity"/>
    <property type="evidence" value="ECO:0007669"/>
    <property type="project" value="UniProtKB-UniRule"/>
</dbReference>
<evidence type="ECO:0000256" key="6">
    <source>
        <dbReference type="ARBA" id="ARBA00022989"/>
    </source>
</evidence>
<dbReference type="PANTHER" id="PTHR21248:SF22">
    <property type="entry name" value="PHOSPHOLIPASE D"/>
    <property type="match status" value="1"/>
</dbReference>
<dbReference type="InterPro" id="IPR001736">
    <property type="entry name" value="PLipase_D/transphosphatidylase"/>
</dbReference>
<evidence type="ECO:0000256" key="3">
    <source>
        <dbReference type="ARBA" id="ARBA00022679"/>
    </source>
</evidence>
<dbReference type="InterPro" id="IPR025202">
    <property type="entry name" value="PLD-like_dom"/>
</dbReference>
<keyword evidence="7 9" id="KW-0472">Membrane</keyword>
<evidence type="ECO:0000313" key="11">
    <source>
        <dbReference type="EMBL" id="SKA81947.1"/>
    </source>
</evidence>